<dbReference type="SUPFAM" id="SSF53254">
    <property type="entry name" value="Phosphoglycerate mutase-like"/>
    <property type="match status" value="1"/>
</dbReference>
<dbReference type="HOGENOM" id="CLU_030126_1_0_1"/>
<dbReference type="AlphaFoldDB" id="A1CLF9"/>
<protein>
    <submittedName>
        <fullName evidence="2">Histidine acid phosphatase, putative</fullName>
    </submittedName>
</protein>
<dbReference type="KEGG" id="act:ACLA_042050"/>
<comment type="similarity">
    <text evidence="1">Belongs to the histidine acid phosphatase family.</text>
</comment>
<organism evidence="2 3">
    <name type="scientific">Aspergillus clavatus (strain ATCC 1007 / CBS 513.65 / DSM 816 / NCTC 3887 / NRRL 1 / QM 1276 / 107)</name>
    <dbReference type="NCBI Taxonomy" id="344612"/>
    <lineage>
        <taxon>Eukaryota</taxon>
        <taxon>Fungi</taxon>
        <taxon>Dikarya</taxon>
        <taxon>Ascomycota</taxon>
        <taxon>Pezizomycotina</taxon>
        <taxon>Eurotiomycetes</taxon>
        <taxon>Eurotiomycetidae</taxon>
        <taxon>Eurotiales</taxon>
        <taxon>Aspergillaceae</taxon>
        <taxon>Aspergillus</taxon>
        <taxon>Aspergillus subgen. Fumigati</taxon>
    </lineage>
</organism>
<dbReference type="OMA" id="DWEWNYY"/>
<reference evidence="2 3" key="1">
    <citation type="journal article" date="2008" name="PLoS Genet.">
        <title>Genomic islands in the pathogenic filamentous fungus Aspergillus fumigatus.</title>
        <authorList>
            <person name="Fedorova N.D."/>
            <person name="Khaldi N."/>
            <person name="Joardar V.S."/>
            <person name="Maiti R."/>
            <person name="Amedeo P."/>
            <person name="Anderson M.J."/>
            <person name="Crabtree J."/>
            <person name="Silva J.C."/>
            <person name="Badger J.H."/>
            <person name="Albarraq A."/>
            <person name="Angiuoli S."/>
            <person name="Bussey H."/>
            <person name="Bowyer P."/>
            <person name="Cotty P.J."/>
            <person name="Dyer P.S."/>
            <person name="Egan A."/>
            <person name="Galens K."/>
            <person name="Fraser-Liggett C.M."/>
            <person name="Haas B.J."/>
            <person name="Inman J.M."/>
            <person name="Kent R."/>
            <person name="Lemieux S."/>
            <person name="Malavazi I."/>
            <person name="Orvis J."/>
            <person name="Roemer T."/>
            <person name="Ronning C.M."/>
            <person name="Sundaram J.P."/>
            <person name="Sutton G."/>
            <person name="Turner G."/>
            <person name="Venter J.C."/>
            <person name="White O.R."/>
            <person name="Whitty B.R."/>
            <person name="Youngman P."/>
            <person name="Wolfe K.H."/>
            <person name="Goldman G.H."/>
            <person name="Wortman J.R."/>
            <person name="Jiang B."/>
            <person name="Denning D.W."/>
            <person name="Nierman W.C."/>
        </authorList>
    </citation>
    <scope>NUCLEOTIDE SEQUENCE [LARGE SCALE GENOMIC DNA]</scope>
    <source>
        <strain evidence="3">ATCC 1007 / CBS 513.65 / DSM 816 / NCTC 3887 / NRRL 1</strain>
    </source>
</reference>
<dbReference type="InterPro" id="IPR050645">
    <property type="entry name" value="Histidine_acid_phosphatase"/>
</dbReference>
<dbReference type="CDD" id="cd07061">
    <property type="entry name" value="HP_HAP_like"/>
    <property type="match status" value="1"/>
</dbReference>
<dbReference type="Pfam" id="PF00328">
    <property type="entry name" value="His_Phos_2"/>
    <property type="match status" value="1"/>
</dbReference>
<keyword evidence="3" id="KW-1185">Reference proteome</keyword>
<dbReference type="PANTHER" id="PTHR11567:SF195">
    <property type="entry name" value="ACID PHOSPHATASE, PUTATIVE (AFU_ORTHOLOGUE AFUA_3G14570)-RELATED"/>
    <property type="match status" value="1"/>
</dbReference>
<dbReference type="InterPro" id="IPR029033">
    <property type="entry name" value="His_PPase_superfam"/>
</dbReference>
<dbReference type="VEuPathDB" id="FungiDB:ACLA_042050"/>
<dbReference type="Proteomes" id="UP000006701">
    <property type="component" value="Unassembled WGS sequence"/>
</dbReference>
<dbReference type="Gene3D" id="3.40.50.1240">
    <property type="entry name" value="Phosphoglycerate mutase-like"/>
    <property type="match status" value="1"/>
</dbReference>
<sequence>MPHPRVETYSVPPPVAYQSVQAKLVYLEYFQRHQRRTPYNILPGGEDQEYDCDNINPHTYAALASQHPSPVAVYGQAYSDQSNPFLNTYVNGSCQYPQLTRGGFLDGYRHGSDLRAVYGERLGLLPSTPDPKKVWLRSSSSALTQGSAGAVLRGIWPDHRGPVPLHQQASAIDTVDRGFPCAARDTLQSTIESTAEWKDHLNVTETLRSTLATMFDAESVSAWTSNFDHFADNFQARLCNGYQLPCRVDDSSQCVTAEQADEVFRAGDWEYNYWWRRNANATLYIQLVEGLFIGEVVRKLEALEQGSLELTYSHNFVHDGDIAPILGALGIKALRWPGMGSNIAIEIWETSTSELYARVLYSGHPIDTIHGTLDWIPLSQLLNILRPFVPQDIIAMCK</sequence>
<dbReference type="EMBL" id="DS027056">
    <property type="protein sequence ID" value="EAW09983.1"/>
    <property type="molecule type" value="Genomic_DNA"/>
</dbReference>
<accession>A1CLF9</accession>
<dbReference type="RefSeq" id="XP_001271409.1">
    <property type="nucleotide sequence ID" value="XM_001271408.1"/>
</dbReference>
<dbReference type="OrthoDB" id="10262962at2759"/>
<dbReference type="eggNOG" id="KOG3672">
    <property type="taxonomic scope" value="Eukaryota"/>
</dbReference>
<gene>
    <name evidence="2" type="ORF">ACLA_042050</name>
</gene>
<dbReference type="GeneID" id="4702824"/>
<evidence type="ECO:0000313" key="3">
    <source>
        <dbReference type="Proteomes" id="UP000006701"/>
    </source>
</evidence>
<evidence type="ECO:0000313" key="2">
    <source>
        <dbReference type="EMBL" id="EAW09983.1"/>
    </source>
</evidence>
<proteinExistence type="inferred from homology"/>
<dbReference type="InterPro" id="IPR000560">
    <property type="entry name" value="His_Pase_clade-2"/>
</dbReference>
<name>A1CLF9_ASPCL</name>
<evidence type="ECO:0000256" key="1">
    <source>
        <dbReference type="ARBA" id="ARBA00005375"/>
    </source>
</evidence>
<dbReference type="PANTHER" id="PTHR11567">
    <property type="entry name" value="ACID PHOSPHATASE-RELATED"/>
    <property type="match status" value="1"/>
</dbReference>
<dbReference type="GO" id="GO:0016791">
    <property type="term" value="F:phosphatase activity"/>
    <property type="evidence" value="ECO:0007669"/>
    <property type="project" value="TreeGrafter"/>
</dbReference>